<feature type="compositionally biased region" description="Low complexity" evidence="1">
    <location>
        <begin position="84"/>
        <end position="103"/>
    </location>
</feature>
<accession>A0AAW0F675</accession>
<keyword evidence="3" id="KW-1185">Reference proteome</keyword>
<reference evidence="2 3" key="1">
    <citation type="journal article" date="2021" name="MBio">
        <title>A New Model Trypanosomatid, Novymonas esmeraldas: Genomic Perception of Its 'Candidatus Pandoraea novymonadis' Endosymbiont.</title>
        <authorList>
            <person name="Zakharova A."/>
            <person name="Saura A."/>
            <person name="Butenko A."/>
            <person name="Podesvova L."/>
            <person name="Warmusova S."/>
            <person name="Kostygov A.Y."/>
            <person name="Nenarokova A."/>
            <person name="Lukes J."/>
            <person name="Opperdoes F.R."/>
            <person name="Yurchenko V."/>
        </authorList>
    </citation>
    <scope>NUCLEOTIDE SEQUENCE [LARGE SCALE GENOMIC DNA]</scope>
    <source>
        <strain evidence="2 3">E262AT.01</strain>
    </source>
</reference>
<feature type="compositionally biased region" description="Low complexity" evidence="1">
    <location>
        <begin position="38"/>
        <end position="52"/>
    </location>
</feature>
<feature type="region of interest" description="Disordered" evidence="1">
    <location>
        <begin position="34"/>
        <end position="121"/>
    </location>
</feature>
<proteinExistence type="predicted"/>
<dbReference type="EMBL" id="JAECZO010000024">
    <property type="protein sequence ID" value="KAK7202090.1"/>
    <property type="molecule type" value="Genomic_DNA"/>
</dbReference>
<feature type="region of interest" description="Disordered" evidence="1">
    <location>
        <begin position="186"/>
        <end position="216"/>
    </location>
</feature>
<organism evidence="2 3">
    <name type="scientific">Novymonas esmeraldas</name>
    <dbReference type="NCBI Taxonomy" id="1808958"/>
    <lineage>
        <taxon>Eukaryota</taxon>
        <taxon>Discoba</taxon>
        <taxon>Euglenozoa</taxon>
        <taxon>Kinetoplastea</taxon>
        <taxon>Metakinetoplastina</taxon>
        <taxon>Trypanosomatida</taxon>
        <taxon>Trypanosomatidae</taxon>
        <taxon>Novymonas</taxon>
    </lineage>
</organism>
<dbReference type="AlphaFoldDB" id="A0AAW0F675"/>
<feature type="compositionally biased region" description="Pro residues" evidence="1">
    <location>
        <begin position="104"/>
        <end position="113"/>
    </location>
</feature>
<evidence type="ECO:0000256" key="1">
    <source>
        <dbReference type="SAM" id="MobiDB-lite"/>
    </source>
</evidence>
<name>A0AAW0F675_9TRYP</name>
<feature type="region of interest" description="Disordered" evidence="1">
    <location>
        <begin position="272"/>
        <end position="333"/>
    </location>
</feature>
<evidence type="ECO:0000313" key="2">
    <source>
        <dbReference type="EMBL" id="KAK7202090.1"/>
    </source>
</evidence>
<feature type="compositionally biased region" description="Low complexity" evidence="1">
    <location>
        <begin position="272"/>
        <end position="281"/>
    </location>
</feature>
<protein>
    <submittedName>
        <fullName evidence="2">Uncharacterized protein</fullName>
    </submittedName>
</protein>
<feature type="compositionally biased region" description="Low complexity" evidence="1">
    <location>
        <begin position="186"/>
        <end position="195"/>
    </location>
</feature>
<evidence type="ECO:0000313" key="3">
    <source>
        <dbReference type="Proteomes" id="UP001430356"/>
    </source>
</evidence>
<gene>
    <name evidence="2" type="ORF">NESM_000277700</name>
</gene>
<sequence>MASVAPWHSRYGVHGCLAKAVNVDGTVVYRTRELQSDGASPAPSSRAGSLARAPRRQPPQVRLDHAGAALHAPSPPPPRGGLRGTSSSSSSSSVARVPYAPNTPYTPAPPPPRVQTWSLSPGSNPEMRLQVLVPPLSLSELVGDAYDMAAAAAAPSLALPSIDVIRPRVGVDAAEAPLFLQVLPPPSQQQQRQQPGVLETAAKHQHMQPQQPPVDRVMDTSTVPVSLSAAAVDHGGAGASRYSAESHGVGGPCGYMLRPTCGDGAPAAAATSASAQAASTPVEPQPAVSARDTATGTQPHDQPSCNHPSVNSGADLAAPPPPPPPAADTVVDRPGSLQHDLRTVDEVMAHLLRGTIANGGHVRPPCGMPRCRLCEPPAAASPAPSPWQQQQQQQTSTCWHSSTGWWGTAAPVMCGSPAVAIIHHHYAK</sequence>
<dbReference type="Proteomes" id="UP001430356">
    <property type="component" value="Unassembled WGS sequence"/>
</dbReference>
<comment type="caution">
    <text evidence="2">The sequence shown here is derived from an EMBL/GenBank/DDBJ whole genome shotgun (WGS) entry which is preliminary data.</text>
</comment>
<feature type="compositionally biased region" description="Polar residues" evidence="1">
    <location>
        <begin position="292"/>
        <end position="312"/>
    </location>
</feature>